<evidence type="ECO:0000259" key="1">
    <source>
        <dbReference type="Pfam" id="PF00535"/>
    </source>
</evidence>
<protein>
    <submittedName>
        <fullName evidence="2">Glycosyl transferase family 2</fullName>
    </submittedName>
</protein>
<dbReference type="AlphaFoldDB" id="A0A1H2EGP8"/>
<feature type="domain" description="Glycosyltransferase 2-like" evidence="1">
    <location>
        <begin position="9"/>
        <end position="129"/>
    </location>
</feature>
<dbReference type="OrthoDB" id="7210585at2"/>
<dbReference type="Proteomes" id="UP000243924">
    <property type="component" value="Chromosome I"/>
</dbReference>
<dbReference type="EMBL" id="LT629787">
    <property type="protein sequence ID" value="SDT94163.1"/>
    <property type="molecule type" value="Genomic_DNA"/>
</dbReference>
<dbReference type="Pfam" id="PF00535">
    <property type="entry name" value="Glycos_transf_2"/>
    <property type="match status" value="1"/>
</dbReference>
<gene>
    <name evidence="2" type="ORF">SAMN05216210_0697</name>
</gene>
<dbReference type="GO" id="GO:0016740">
    <property type="term" value="F:transferase activity"/>
    <property type="evidence" value="ECO:0007669"/>
    <property type="project" value="UniProtKB-KW"/>
</dbReference>
<keyword evidence="2" id="KW-0808">Transferase</keyword>
<dbReference type="SUPFAM" id="SSF53448">
    <property type="entry name" value="Nucleotide-diphospho-sugar transferases"/>
    <property type="match status" value="1"/>
</dbReference>
<dbReference type="STRING" id="1434072.SAMN05216210_0697"/>
<dbReference type="RefSeq" id="WP_157719069.1">
    <property type="nucleotide sequence ID" value="NZ_LT629787.1"/>
</dbReference>
<evidence type="ECO:0000313" key="3">
    <source>
        <dbReference type="Proteomes" id="UP000243924"/>
    </source>
</evidence>
<dbReference type="CDD" id="cd00761">
    <property type="entry name" value="Glyco_tranf_GTA_type"/>
    <property type="match status" value="1"/>
</dbReference>
<dbReference type="InterPro" id="IPR001173">
    <property type="entry name" value="Glyco_trans_2-like"/>
</dbReference>
<keyword evidence="3" id="KW-1185">Reference proteome</keyword>
<sequence length="848" mass="94695">MNKDARVVVITPTIGTPELRQAVASVQAQTAPVRHLVVVDGDKFLPAVQQVLADLPAPELMVLPENTGANGFNGHRVYASVPHLVNADYVLFLDEDNWFEPEHVASLLELALQDELDFAYALRKVVSKTGEYLCHDDCESLGKWPAFHGRTHLVDTSCYLFRRQWLIKHCHLWHTDNWHVDRNFFSHSSQLPNVRFACSGHYSLNYRLGSTERSVKQDFFQRGNALMAQKYAGKFPWSQRGSADVATDVVPAEAPRPVYRLEDLILFAGVKQDAYRPDAALLSKADRQTFAVLPPAISEQLQQLQRLLPLEQHQQMLRQLYGRSAIDLKTLIPDLRRAGLVTSGNDLYDKVLSETPTRAGHGAEWVLGIASADRPAMVERLLQSLLPYVSDVTPSPLLVFVDDSRQADHAQRNEAALRAFAADSGLQLVYHNRATRARLVKTLAGRQPELSASLHWLLDPVAHPEDSGTYGLGKNLLSLYASGKKLLMLDDDCLLPPWQGDEVKPGASLSFQTSDFAIYDSFDAAMADARPAGVNPLQAHLDVLGQPLGQVFRQRNAQPEEIALWQGLSAEQIPHLSSAAPVSMTTNTIIGAQNSRRMDMLFTLGQSGERVERYLQGAVGQTEKPQISWRMSERDCIHPQIALLCTTLSGVAVTELPAPCIPVGRSEDLFLGELTRYLTFSAQHYRFAWGLVHQPQPERSWNPWAVQSGGPLDTVFLHRALLRLCESECHLQSPEQRYAYLLTRLQELLLDPDAWMFAEGVRFRTQRCKSLRQNLQDSAHLPHYQAALKRQLADADKALAEVKSELAALRFSWQSEGLALLNALRDWPGIVALCRSQQELLAGLGDES</sequence>
<dbReference type="Gene3D" id="3.90.550.10">
    <property type="entry name" value="Spore Coat Polysaccharide Biosynthesis Protein SpsA, Chain A"/>
    <property type="match status" value="1"/>
</dbReference>
<name>A0A1H2EGP8_9GAMM</name>
<evidence type="ECO:0000313" key="2">
    <source>
        <dbReference type="EMBL" id="SDT94163.1"/>
    </source>
</evidence>
<proteinExistence type="predicted"/>
<dbReference type="InterPro" id="IPR029044">
    <property type="entry name" value="Nucleotide-diphossugar_trans"/>
</dbReference>
<accession>A0A1H2EGP8</accession>
<organism evidence="2 3">
    <name type="scientific">Halopseudomonas salegens</name>
    <dbReference type="NCBI Taxonomy" id="1434072"/>
    <lineage>
        <taxon>Bacteria</taxon>
        <taxon>Pseudomonadati</taxon>
        <taxon>Pseudomonadota</taxon>
        <taxon>Gammaproteobacteria</taxon>
        <taxon>Pseudomonadales</taxon>
        <taxon>Pseudomonadaceae</taxon>
        <taxon>Halopseudomonas</taxon>
    </lineage>
</organism>
<reference evidence="3" key="1">
    <citation type="submission" date="2016-10" db="EMBL/GenBank/DDBJ databases">
        <authorList>
            <person name="Varghese N."/>
            <person name="Submissions S."/>
        </authorList>
    </citation>
    <scope>NUCLEOTIDE SEQUENCE [LARGE SCALE GENOMIC DNA]</scope>
    <source>
        <strain evidence="3">CECT 8338</strain>
    </source>
</reference>